<accession>A0A9P6N0C5</accession>
<protein>
    <submittedName>
        <fullName evidence="2">Chromosome 5 4</fullName>
    </submittedName>
</protein>
<feature type="transmembrane region" description="Helical" evidence="1">
    <location>
        <begin position="75"/>
        <end position="102"/>
    </location>
</feature>
<dbReference type="AlphaFoldDB" id="A0A9P6N0C5"/>
<evidence type="ECO:0000256" key="1">
    <source>
        <dbReference type="SAM" id="Phobius"/>
    </source>
</evidence>
<name>A0A9P6N0C5_9FUNG</name>
<keyword evidence="1" id="KW-1133">Transmembrane helix</keyword>
<keyword evidence="3" id="KW-1185">Reference proteome</keyword>
<organism evidence="2 3">
    <name type="scientific">Entomortierella chlamydospora</name>
    <dbReference type="NCBI Taxonomy" id="101097"/>
    <lineage>
        <taxon>Eukaryota</taxon>
        <taxon>Fungi</taxon>
        <taxon>Fungi incertae sedis</taxon>
        <taxon>Mucoromycota</taxon>
        <taxon>Mortierellomycotina</taxon>
        <taxon>Mortierellomycetes</taxon>
        <taxon>Mortierellales</taxon>
        <taxon>Mortierellaceae</taxon>
        <taxon>Entomortierella</taxon>
    </lineage>
</organism>
<dbReference type="EMBL" id="JAAAID010000301">
    <property type="protein sequence ID" value="KAG0019235.1"/>
    <property type="molecule type" value="Genomic_DNA"/>
</dbReference>
<reference evidence="2" key="1">
    <citation type="journal article" date="2020" name="Fungal Divers.">
        <title>Resolving the Mortierellaceae phylogeny through synthesis of multi-gene phylogenetics and phylogenomics.</title>
        <authorList>
            <person name="Vandepol N."/>
            <person name="Liber J."/>
            <person name="Desiro A."/>
            <person name="Na H."/>
            <person name="Kennedy M."/>
            <person name="Barry K."/>
            <person name="Grigoriev I.V."/>
            <person name="Miller A.N."/>
            <person name="O'Donnell K."/>
            <person name="Stajich J.E."/>
            <person name="Bonito G."/>
        </authorList>
    </citation>
    <scope>NUCLEOTIDE SEQUENCE</scope>
    <source>
        <strain evidence="2">NRRL 2769</strain>
    </source>
</reference>
<proteinExistence type="predicted"/>
<dbReference type="InterPro" id="IPR050307">
    <property type="entry name" value="Sterol_Desaturase_Related"/>
</dbReference>
<sequence length="280" mass="32152">MAASSELKHVDPDQVLDDQAPVQDEWGPIVSHHKAPFEVGDVFFYSVMISLFFGGLHLYGEQFWAHILATYPKPVIILGGSFIISEVGFWFWVTLLGVLDLYQFPKSFWRYKIQPLKVPTWEWYTKALWVVLQNQFLVGVPTGLLLYKLLEWRGNPIGMELPTIWDLAKESIGFLAIEEIGFYYGHRLLHHPKLYKRIHKQHHLYTAPIGIAGQTNAINSHCGFHLPLFPSPLAHDYHHEVFNKNYGPVGILDWLHGTAGSRELTLEKKKQREAAQAKSK</sequence>
<evidence type="ECO:0000313" key="2">
    <source>
        <dbReference type="EMBL" id="KAG0019235.1"/>
    </source>
</evidence>
<keyword evidence="1" id="KW-0812">Transmembrane</keyword>
<comment type="caution">
    <text evidence="2">The sequence shown here is derived from an EMBL/GenBank/DDBJ whole genome shotgun (WGS) entry which is preliminary data.</text>
</comment>
<dbReference type="Proteomes" id="UP000703661">
    <property type="component" value="Unassembled WGS sequence"/>
</dbReference>
<feature type="transmembrane region" description="Helical" evidence="1">
    <location>
        <begin position="42"/>
        <end position="60"/>
    </location>
</feature>
<keyword evidence="1" id="KW-0472">Membrane</keyword>
<evidence type="ECO:0000313" key="3">
    <source>
        <dbReference type="Proteomes" id="UP000703661"/>
    </source>
</evidence>
<gene>
    <name evidence="2" type="ORF">BGZ80_006128</name>
</gene>
<dbReference type="PANTHER" id="PTHR11863">
    <property type="entry name" value="STEROL DESATURASE"/>
    <property type="match status" value="1"/>
</dbReference>